<accession>A0A6I2F8Q5</accession>
<evidence type="ECO:0000256" key="7">
    <source>
        <dbReference type="RuleBase" id="RU363032"/>
    </source>
</evidence>
<dbReference type="CDD" id="cd06261">
    <property type="entry name" value="TM_PBP2"/>
    <property type="match status" value="1"/>
</dbReference>
<comment type="similarity">
    <text evidence="7">Belongs to the binding-protein-dependent transport system permease family.</text>
</comment>
<dbReference type="GO" id="GO:0005886">
    <property type="term" value="C:plasma membrane"/>
    <property type="evidence" value="ECO:0007669"/>
    <property type="project" value="UniProtKB-SubCell"/>
</dbReference>
<evidence type="ECO:0000256" key="5">
    <source>
        <dbReference type="ARBA" id="ARBA00022989"/>
    </source>
</evidence>
<feature type="transmembrane region" description="Helical" evidence="7">
    <location>
        <begin position="94"/>
        <end position="121"/>
    </location>
</feature>
<organism evidence="9 10">
    <name type="scientific">Agromyces agglutinans</name>
    <dbReference type="NCBI Taxonomy" id="2662258"/>
    <lineage>
        <taxon>Bacteria</taxon>
        <taxon>Bacillati</taxon>
        <taxon>Actinomycetota</taxon>
        <taxon>Actinomycetes</taxon>
        <taxon>Micrococcales</taxon>
        <taxon>Microbacteriaceae</taxon>
        <taxon>Agromyces</taxon>
    </lineage>
</organism>
<dbReference type="Gene3D" id="1.10.3720.10">
    <property type="entry name" value="MetI-like"/>
    <property type="match status" value="1"/>
</dbReference>
<dbReference type="PANTHER" id="PTHR43227:SF8">
    <property type="entry name" value="DIACETYLCHITOBIOSE UPTAKE SYSTEM PERMEASE PROTEIN DASB"/>
    <property type="match status" value="1"/>
</dbReference>
<evidence type="ECO:0000256" key="1">
    <source>
        <dbReference type="ARBA" id="ARBA00004651"/>
    </source>
</evidence>
<feature type="transmembrane region" description="Helical" evidence="7">
    <location>
        <begin position="36"/>
        <end position="54"/>
    </location>
</feature>
<dbReference type="EMBL" id="WJIF01000007">
    <property type="protein sequence ID" value="MRG60721.1"/>
    <property type="molecule type" value="Genomic_DNA"/>
</dbReference>
<comment type="caution">
    <text evidence="9">The sequence shown here is derived from an EMBL/GenBank/DDBJ whole genome shotgun (WGS) entry which is preliminary data.</text>
</comment>
<keyword evidence="4 7" id="KW-0812">Transmembrane</keyword>
<dbReference type="Proteomes" id="UP000431080">
    <property type="component" value="Unassembled WGS sequence"/>
</dbReference>
<evidence type="ECO:0000256" key="2">
    <source>
        <dbReference type="ARBA" id="ARBA00022448"/>
    </source>
</evidence>
<evidence type="ECO:0000313" key="10">
    <source>
        <dbReference type="Proteomes" id="UP000431080"/>
    </source>
</evidence>
<dbReference type="GO" id="GO:0055085">
    <property type="term" value="P:transmembrane transport"/>
    <property type="evidence" value="ECO:0007669"/>
    <property type="project" value="InterPro"/>
</dbReference>
<dbReference type="SUPFAM" id="SSF161098">
    <property type="entry name" value="MetI-like"/>
    <property type="match status" value="1"/>
</dbReference>
<evidence type="ECO:0000313" key="9">
    <source>
        <dbReference type="EMBL" id="MRG60721.1"/>
    </source>
</evidence>
<comment type="subcellular location">
    <subcellularLocation>
        <location evidence="1 7">Cell membrane</location>
        <topology evidence="1 7">Multi-pass membrane protein</topology>
    </subcellularLocation>
</comment>
<evidence type="ECO:0000256" key="6">
    <source>
        <dbReference type="ARBA" id="ARBA00023136"/>
    </source>
</evidence>
<keyword evidence="3" id="KW-1003">Cell membrane</keyword>
<keyword evidence="6 7" id="KW-0472">Membrane</keyword>
<feature type="transmembrane region" description="Helical" evidence="7">
    <location>
        <begin position="179"/>
        <end position="202"/>
    </location>
</feature>
<evidence type="ECO:0000256" key="3">
    <source>
        <dbReference type="ARBA" id="ARBA00022475"/>
    </source>
</evidence>
<gene>
    <name evidence="9" type="ORF">GE115_12700</name>
</gene>
<dbReference type="InterPro" id="IPR035906">
    <property type="entry name" value="MetI-like_sf"/>
</dbReference>
<feature type="transmembrane region" description="Helical" evidence="7">
    <location>
        <begin position="238"/>
        <end position="259"/>
    </location>
</feature>
<sequence length="314" mass="33803">MGPAVTLIGSNPRVAAAEQAPARAATRRRSPGQWRAAALFLLPALVLLVALRLLPTAEAVAQSFQRGTQSFTGGRFAGLENYTLLFTDPTFQNVLWVTAVFLVIIVPLQIACALFLAVLLVERFPGVGIVRTLVFIPVAAPAAVATVIWGVAYQPQGPINAVLAAVGLPEQPFLTSADQALLCIIVLLSWIGVGYWTLFLIAGLQDIPRELYEAAALDGAGWWRTLWSVTLPNLRRPLAFVVVANTVSSVLVFVPIQILTQGGPAGSTRLIMYDLYNSSFVLGDLNIGQTEVVILLVFLIAITAVQFRMLSKEK</sequence>
<evidence type="ECO:0000259" key="8">
    <source>
        <dbReference type="PROSITE" id="PS50928"/>
    </source>
</evidence>
<dbReference type="InterPro" id="IPR050809">
    <property type="entry name" value="UgpAE/MalFG_permease"/>
</dbReference>
<dbReference type="Pfam" id="PF00528">
    <property type="entry name" value="BPD_transp_1"/>
    <property type="match status" value="1"/>
</dbReference>
<evidence type="ECO:0000256" key="4">
    <source>
        <dbReference type="ARBA" id="ARBA00022692"/>
    </source>
</evidence>
<dbReference type="PROSITE" id="PS50928">
    <property type="entry name" value="ABC_TM1"/>
    <property type="match status" value="1"/>
</dbReference>
<dbReference type="PANTHER" id="PTHR43227">
    <property type="entry name" value="BLL4140 PROTEIN"/>
    <property type="match status" value="1"/>
</dbReference>
<proteinExistence type="inferred from homology"/>
<feature type="transmembrane region" description="Helical" evidence="7">
    <location>
        <begin position="133"/>
        <end position="153"/>
    </location>
</feature>
<dbReference type="InterPro" id="IPR000515">
    <property type="entry name" value="MetI-like"/>
</dbReference>
<reference evidence="9 10" key="1">
    <citation type="submission" date="2019-10" db="EMBL/GenBank/DDBJ databases">
        <authorList>
            <person name="Nie G."/>
            <person name="Ming H."/>
            <person name="Yi B."/>
        </authorList>
    </citation>
    <scope>NUCLEOTIDE SEQUENCE [LARGE SCALE GENOMIC DNA]</scope>
    <source>
        <strain evidence="9 10">CFH 90414</strain>
    </source>
</reference>
<name>A0A6I2F8Q5_9MICO</name>
<dbReference type="AlphaFoldDB" id="A0A6I2F8Q5"/>
<protein>
    <submittedName>
        <fullName evidence="9">ABC transporter permease subunit</fullName>
    </submittedName>
</protein>
<feature type="domain" description="ABC transmembrane type-1" evidence="8">
    <location>
        <begin position="95"/>
        <end position="306"/>
    </location>
</feature>
<keyword evidence="5 7" id="KW-1133">Transmembrane helix</keyword>
<keyword evidence="10" id="KW-1185">Reference proteome</keyword>
<keyword evidence="2 7" id="KW-0813">Transport</keyword>